<evidence type="ECO:0000259" key="1">
    <source>
        <dbReference type="Pfam" id="PF11738"/>
    </source>
</evidence>
<comment type="caution">
    <text evidence="2">The sequence shown here is derived from an EMBL/GenBank/DDBJ whole genome shotgun (WGS) entry which is preliminary data.</text>
</comment>
<evidence type="ECO:0000313" key="2">
    <source>
        <dbReference type="EMBL" id="KIL78418.1"/>
    </source>
</evidence>
<reference evidence="2 3" key="1">
    <citation type="submission" date="2015-01" db="EMBL/GenBank/DDBJ databases">
        <title>Genome Assembly of Bacillus badius MTCC 1458.</title>
        <authorList>
            <person name="Verma A."/>
            <person name="Khatri I."/>
            <person name="Mual P."/>
            <person name="Subramanian S."/>
            <person name="Krishnamurthi S."/>
        </authorList>
    </citation>
    <scope>NUCLEOTIDE SEQUENCE [LARGE SCALE GENOMIC DNA]</scope>
    <source>
        <strain evidence="2 3">MTCC 1458</strain>
    </source>
</reference>
<dbReference type="InterPro" id="IPR037126">
    <property type="entry name" value="PdaC/RsiV-like_sf"/>
</dbReference>
<dbReference type="InterPro" id="IPR021729">
    <property type="entry name" value="DUF3298"/>
</dbReference>
<dbReference type="EMBL" id="JXLP01000009">
    <property type="protein sequence ID" value="KIL78418.1"/>
    <property type="molecule type" value="Genomic_DNA"/>
</dbReference>
<accession>A0ABR5AUL4</accession>
<dbReference type="Gene3D" id="3.30.565.40">
    <property type="entry name" value="Fervidobacterium nodosum Rt17-B1 like"/>
    <property type="match status" value="1"/>
</dbReference>
<dbReference type="Proteomes" id="UP000031982">
    <property type="component" value="Unassembled WGS sequence"/>
</dbReference>
<gene>
    <name evidence="2" type="ORF">SD77_4098</name>
</gene>
<dbReference type="Pfam" id="PF11738">
    <property type="entry name" value="DUF3298"/>
    <property type="match status" value="1"/>
</dbReference>
<sequence length="206" mass="23628">MPITFPVSVETVKFSNGPNQTIFYPQVTGMENKQLQRAMNQTIAYQTRQLIQQQTEGAPAVVEEMIGFYELKNNQRQVFSVALSNYTYYHHAAHGMTYLKSLTFDLQQGKLCQLKDLFKPGSDYVKRLSDLIRVQITRRHIPLLDGFTAIKPNQDFYIADKVLVVYFQLYEIAPYAAGFPMFPISVFDLQDIIKEDGPLGRMAIND</sequence>
<keyword evidence="3" id="KW-1185">Reference proteome</keyword>
<dbReference type="RefSeq" id="WP_082040223.1">
    <property type="nucleotide sequence ID" value="NZ_JARTHD010000012.1"/>
</dbReference>
<feature type="domain" description="DUF3298" evidence="1">
    <location>
        <begin position="115"/>
        <end position="185"/>
    </location>
</feature>
<dbReference type="Gene3D" id="3.90.640.20">
    <property type="entry name" value="Heat-shock cognate protein, ATPase"/>
    <property type="match status" value="1"/>
</dbReference>
<evidence type="ECO:0000313" key="3">
    <source>
        <dbReference type="Proteomes" id="UP000031982"/>
    </source>
</evidence>
<proteinExistence type="predicted"/>
<protein>
    <recommendedName>
        <fullName evidence="1">DUF3298 domain-containing protein</fullName>
    </recommendedName>
</protein>
<name>A0ABR5AUL4_BACBA</name>
<organism evidence="2 3">
    <name type="scientific">Bacillus badius</name>
    <dbReference type="NCBI Taxonomy" id="1455"/>
    <lineage>
        <taxon>Bacteria</taxon>
        <taxon>Bacillati</taxon>
        <taxon>Bacillota</taxon>
        <taxon>Bacilli</taxon>
        <taxon>Bacillales</taxon>
        <taxon>Bacillaceae</taxon>
        <taxon>Pseudobacillus</taxon>
    </lineage>
</organism>